<gene>
    <name evidence="1" type="ORF">JQS43_21080</name>
</gene>
<dbReference type="AlphaFoldDB" id="A0A895YTQ3"/>
<sequence length="394" mass="43032">MQPHLTAGQLNRATLARQLLLERHDLHPVEAVRRIAAIQAQAPASPYLALWTRLRGFDPAELDAAITDARLVKATLMRITLHLVHAEDYPPLHTAMQPTLRAARLGDRRYVETGLAAADADALVPDLVAQLATPHTNDQAQTWVEQRLGPPAQWAWWALRHYAPVRHHPNGGPWSFGHRPTFVAAGSRPPRPYDVAESDAALQTLARRYLAGFGPASVADVAQFALVPRRRARAALTGLGDGLVRYSGPAGAELFDLPAAELPAGALPPAEQPAPPRLLPMWDSTLLAYHDRSRILPERLRRVVIRNNGDVLPTVLVDGQVAGVWRTVPAGDQLGVEVTAFTALAPAHWEALAAEAASLLALLAERDPTAYRRYARWWEQLPEVTEVRTLPAGG</sequence>
<dbReference type="Pfam" id="PF06224">
    <property type="entry name" value="AlkZ-like"/>
    <property type="match status" value="1"/>
</dbReference>
<dbReference type="PANTHER" id="PTHR38479">
    <property type="entry name" value="LMO0824 PROTEIN"/>
    <property type="match status" value="1"/>
</dbReference>
<evidence type="ECO:0000313" key="2">
    <source>
        <dbReference type="Proteomes" id="UP000662857"/>
    </source>
</evidence>
<dbReference type="InterPro" id="IPR009351">
    <property type="entry name" value="AlkZ-like"/>
</dbReference>
<accession>A0A895YTQ3</accession>
<dbReference type="EMBL" id="CP070499">
    <property type="protein sequence ID" value="QSB17480.1"/>
    <property type="molecule type" value="Genomic_DNA"/>
</dbReference>
<dbReference type="KEGG" id="nhy:JQS43_21080"/>
<protein>
    <submittedName>
        <fullName evidence="1">AlkZ family DNA glycosylase</fullName>
    </submittedName>
</protein>
<keyword evidence="2" id="KW-1185">Reference proteome</keyword>
<proteinExistence type="predicted"/>
<evidence type="ECO:0000313" key="1">
    <source>
        <dbReference type="EMBL" id="QSB17480.1"/>
    </source>
</evidence>
<dbReference type="PANTHER" id="PTHR38479:SF2">
    <property type="entry name" value="WINGED HELIX DNA-BINDING DOMAIN-CONTAINING PROTEIN"/>
    <property type="match status" value="1"/>
</dbReference>
<reference evidence="1" key="1">
    <citation type="submission" date="2021-02" db="EMBL/GenBank/DDBJ databases">
        <title>Natrosporangium hydrolyticum gen. nov., sp. nov, a haloalkaliphilic actinobacterium from a soda solonchak soil.</title>
        <authorList>
            <person name="Sorokin D.Y."/>
            <person name="Khijniak T.V."/>
            <person name="Zakharycheva A.P."/>
            <person name="Boueva O.V."/>
            <person name="Ariskina E.V."/>
            <person name="Hahnke R.L."/>
            <person name="Bunk B."/>
            <person name="Sproer C."/>
            <person name="Schumann P."/>
            <person name="Evtushenko L.I."/>
            <person name="Kublanov I.V."/>
        </authorList>
    </citation>
    <scope>NUCLEOTIDE SEQUENCE</scope>
    <source>
        <strain evidence="1">DSM 106523</strain>
    </source>
</reference>
<dbReference type="Proteomes" id="UP000662857">
    <property type="component" value="Chromosome"/>
</dbReference>
<name>A0A895YTQ3_9ACTN</name>
<organism evidence="1 2">
    <name type="scientific">Natronosporangium hydrolyticum</name>
    <dbReference type="NCBI Taxonomy" id="2811111"/>
    <lineage>
        <taxon>Bacteria</taxon>
        <taxon>Bacillati</taxon>
        <taxon>Actinomycetota</taxon>
        <taxon>Actinomycetes</taxon>
        <taxon>Micromonosporales</taxon>
        <taxon>Micromonosporaceae</taxon>
        <taxon>Natronosporangium</taxon>
    </lineage>
</organism>